<evidence type="ECO:0000313" key="5">
    <source>
        <dbReference type="RefSeq" id="XP_052128727.1"/>
    </source>
</evidence>
<evidence type="ECO:0000313" key="4">
    <source>
        <dbReference type="Proteomes" id="UP000504606"/>
    </source>
</evidence>
<dbReference type="InterPro" id="IPR042104">
    <property type="entry name" value="PKS_dehydratase_sf"/>
</dbReference>
<dbReference type="Pfam" id="PF21149">
    <property type="entry name" value="FAS_pseudo-KR"/>
    <property type="match status" value="1"/>
</dbReference>
<dbReference type="OrthoDB" id="329835at2759"/>
<dbReference type="CDD" id="cd05195">
    <property type="entry name" value="enoyl_red"/>
    <property type="match status" value="1"/>
</dbReference>
<proteinExistence type="predicted"/>
<dbReference type="SUPFAM" id="SSF52151">
    <property type="entry name" value="FabD/lysophospholipase-like"/>
    <property type="match status" value="1"/>
</dbReference>
<dbReference type="Gene3D" id="3.90.180.10">
    <property type="entry name" value="Medium-chain alcohol dehydrogenases, catalytic domain"/>
    <property type="match status" value="1"/>
</dbReference>
<dbReference type="InterPro" id="IPR001227">
    <property type="entry name" value="Ac_transferase_dom_sf"/>
</dbReference>
<evidence type="ECO:0000259" key="2">
    <source>
        <dbReference type="SMART" id="SM00827"/>
    </source>
</evidence>
<feature type="region of interest" description="Disordered" evidence="1">
    <location>
        <begin position="445"/>
        <end position="467"/>
    </location>
</feature>
<dbReference type="InterPro" id="IPR020843">
    <property type="entry name" value="ER"/>
</dbReference>
<reference evidence="5" key="1">
    <citation type="submission" date="2025-08" db="UniProtKB">
        <authorList>
            <consortium name="RefSeq"/>
        </authorList>
    </citation>
    <scope>IDENTIFICATION</scope>
    <source>
        <tissue evidence="5">Whole organism</tissue>
    </source>
</reference>
<evidence type="ECO:0000256" key="1">
    <source>
        <dbReference type="SAM" id="MobiDB-lite"/>
    </source>
</evidence>
<dbReference type="InterPro" id="IPR016036">
    <property type="entry name" value="Malonyl_transacylase_ACP-bd"/>
</dbReference>
<feature type="compositionally biased region" description="Acidic residues" evidence="1">
    <location>
        <begin position="451"/>
        <end position="461"/>
    </location>
</feature>
<dbReference type="Proteomes" id="UP000504606">
    <property type="component" value="Unplaced"/>
</dbReference>
<dbReference type="InterPro" id="IPR014043">
    <property type="entry name" value="Acyl_transferase_dom"/>
</dbReference>
<keyword evidence="4" id="KW-1185">Reference proteome</keyword>
<sequence>MMAAVGLGYEEVKDMLPPTIEVACHNSKTSSTISGPAEDVQHFVATLKDKGVFAKAVNVSNIAYHSQYIAPAGPKLLSLLKDVLPEPKPRSERWVSTSVLEERWGEPLAQTSSADYHTNNLLSPVFFEEGSRKIPKDAIAIEIAPHGLLQAILRRSLDQLVANVPLTRKDAPDGALFLLEAIGKLYLAGLNPQIQNLYDPVDFPVSRGTAPLSPLVGWDHTETWYTGRYSQQEDFVPGEKHFFLRSLDPAYAPYRECIWQGRSIITPAVCLEKVASVINAIHGDMDVPVVFEDVQFYDILDMPVVEEAYVYAMYQRGSGHFEVSADLKVLARGRAYTPWNGAKGIKKMWARPPAIQDGGRTLSSQDDVYDELRRRGVYVDGKLKAIKNLVTSPSDVLGRVVNINNHMLQLDALLQVYTLLDSETRSELRVPHRVRRIILDSDRTLLHEDGPEGEQEEEEQPTETKVRKDIDRPLLQDLVFRLHRATSTLRCANMEISGVETRPFPSQDEHRHLAVDLEQLVIHGDHPAAMQNSQEMLAAAVQLATQQAALQPLSRKSTETVVGLLQGTSAALEQQLQSIAQRSGGVLVRRLAAQEAVDCDLLVGVDAHAAAPLLAPHAVLLAELPTEQPIPAVPEVTVLLQQAFGARRLVLFKKPQAVLHFPHQVVEVDSASQVAVLQVPAAGVTYVVWHSMPEQGIPALLRDVVRSLPGAHRVRSVFLLDATAPKFSPTHPFFTGQMKLGLAVNVLLNGAWGNLYLKPKPIVQHEAGRRELRVNRVSDIPNMNVQYLGLNGSIMEPTNIKVRDGYILDIEKPTKEQQPRGVGLLDYAGTKEGVAVMGVMDTETMAVDNLLQWAVPKGWSLEDAATVPYAYAMAYTALVHTAKLLPRERVLIHDGWSAIGQAGIDVALATGGDVYTTYRTEEEHGLILQRFPQLPPDHVLNLQGEQFELDLSKAFEDSDRMRRGYRVLLSTLSGEGLWASLRRMAINARVVQINGSDSMTGTRMGMNLFIKSTSFYAMDSTGLLHLSDDVRRRVHGLVQAGLDNGVVRPLDRTVLPISHVKEAVSYLDGDSTAKAVLEMGPSKVIAAPSGFQCDHKASYIVVGGCRSEALHTVDWLLSRGTRCVVLAGLQESALSQTTLRRLALMRARWGAHVTTVPGVRADTPQGASTLVARAANMAPLHTILVLPS</sequence>
<accession>A0A9C6XRW7</accession>
<dbReference type="SUPFAM" id="SSF55048">
    <property type="entry name" value="Probable ACP-binding domain of malonyl-CoA ACP transacylase"/>
    <property type="match status" value="1"/>
</dbReference>
<dbReference type="Gene3D" id="3.40.50.720">
    <property type="entry name" value="NAD(P)-binding Rossmann-like Domain"/>
    <property type="match status" value="1"/>
</dbReference>
<dbReference type="SMART" id="SM00827">
    <property type="entry name" value="PKS_AT"/>
    <property type="match status" value="1"/>
</dbReference>
<feature type="domain" description="Malonyl-CoA:ACP transacylase (MAT)" evidence="2">
    <location>
        <begin position="1"/>
        <end position="171"/>
    </location>
</feature>
<dbReference type="InterPro" id="IPR016035">
    <property type="entry name" value="Acyl_Trfase/lysoPLipase"/>
</dbReference>
<dbReference type="Pfam" id="PF00698">
    <property type="entry name" value="Acyl_transf_1"/>
    <property type="match status" value="1"/>
</dbReference>
<dbReference type="GO" id="GO:0016491">
    <property type="term" value="F:oxidoreductase activity"/>
    <property type="evidence" value="ECO:0007669"/>
    <property type="project" value="InterPro"/>
</dbReference>
<gene>
    <name evidence="5" type="primary">LOC113202264</name>
</gene>
<evidence type="ECO:0000259" key="3">
    <source>
        <dbReference type="SMART" id="SM00829"/>
    </source>
</evidence>
<dbReference type="RefSeq" id="XP_052128727.1">
    <property type="nucleotide sequence ID" value="XM_052272767.1"/>
</dbReference>
<dbReference type="Gene3D" id="3.40.366.10">
    <property type="entry name" value="Malonyl-Coenzyme A Acyl Carrier Protein, domain 2"/>
    <property type="match status" value="1"/>
</dbReference>
<feature type="non-terminal residue" evidence="5">
    <location>
        <position position="1188"/>
    </location>
</feature>
<dbReference type="AlphaFoldDB" id="A0A9C6XRW7"/>
<dbReference type="KEGG" id="foc:113202264"/>
<name>A0A9C6XRW7_FRAOC</name>
<protein>
    <submittedName>
        <fullName evidence="5">Fatty acid synthase-like</fullName>
    </submittedName>
</protein>
<dbReference type="GO" id="GO:0004312">
    <property type="term" value="F:fatty acid synthase activity"/>
    <property type="evidence" value="ECO:0007669"/>
    <property type="project" value="TreeGrafter"/>
</dbReference>
<feature type="domain" description="Enoyl reductase (ER)" evidence="3">
    <location>
        <begin position="801"/>
        <end position="1077"/>
    </location>
</feature>
<organism evidence="4 5">
    <name type="scientific">Frankliniella occidentalis</name>
    <name type="common">Western flower thrips</name>
    <name type="synonym">Euthrips occidentalis</name>
    <dbReference type="NCBI Taxonomy" id="133901"/>
    <lineage>
        <taxon>Eukaryota</taxon>
        <taxon>Metazoa</taxon>
        <taxon>Ecdysozoa</taxon>
        <taxon>Arthropoda</taxon>
        <taxon>Hexapoda</taxon>
        <taxon>Insecta</taxon>
        <taxon>Pterygota</taxon>
        <taxon>Neoptera</taxon>
        <taxon>Paraneoptera</taxon>
        <taxon>Thysanoptera</taxon>
        <taxon>Terebrantia</taxon>
        <taxon>Thripoidea</taxon>
        <taxon>Thripidae</taxon>
        <taxon>Frankliniella</taxon>
    </lineage>
</organism>
<dbReference type="InterPro" id="IPR036291">
    <property type="entry name" value="NAD(P)-bd_dom_sf"/>
</dbReference>
<dbReference type="InterPro" id="IPR050091">
    <property type="entry name" value="PKS_NRPS_Biosynth_Enz"/>
</dbReference>
<dbReference type="GeneID" id="113202264"/>
<dbReference type="GO" id="GO:0006633">
    <property type="term" value="P:fatty acid biosynthetic process"/>
    <property type="evidence" value="ECO:0007669"/>
    <property type="project" value="TreeGrafter"/>
</dbReference>
<dbReference type="PANTHER" id="PTHR43775">
    <property type="entry name" value="FATTY ACID SYNTHASE"/>
    <property type="match status" value="1"/>
</dbReference>
<dbReference type="PANTHER" id="PTHR43775:SF23">
    <property type="entry name" value="FATTY ACID SYNTHASE 3"/>
    <property type="match status" value="1"/>
</dbReference>
<dbReference type="InterPro" id="IPR049391">
    <property type="entry name" value="FAS_pseudo-KR"/>
</dbReference>
<dbReference type="Gene3D" id="3.30.70.3290">
    <property type="match status" value="1"/>
</dbReference>
<dbReference type="Gene3D" id="3.10.129.110">
    <property type="entry name" value="Polyketide synthase dehydratase"/>
    <property type="match status" value="1"/>
</dbReference>
<dbReference type="SMART" id="SM00829">
    <property type="entry name" value="PKS_ER"/>
    <property type="match status" value="1"/>
</dbReference>
<dbReference type="SUPFAM" id="SSF51735">
    <property type="entry name" value="NAD(P)-binding Rossmann-fold domains"/>
    <property type="match status" value="1"/>
</dbReference>